<dbReference type="Proteomes" id="UP000494206">
    <property type="component" value="Unassembled WGS sequence"/>
</dbReference>
<comment type="similarity">
    <text evidence="1">Belongs to the 'GDXG' lipolytic enzyme family.</text>
</comment>
<sequence length="422" mass="48040">MANTMLNRIAKFTALTTLVIGCIFLILHKPLPEGFTISVSDRIAVHIIEPVLRAVYYYPSQMFSDPADMIWWTRLSLNSLNRVINPIKPTDKELIVKNEDWFGVPVRIYIPENASTRNNASVLFFHGGGFALGNVEMYDSLTRLLAKKLNSVLVSVEYRLSPETAFPGQIQDCEAVVDYMMENGEDRFGIDTHRITLMGDSAGGNLATVVIQRRVAKRAHPEIGAQVLLYPLLQFVDLQTSSYRYFHKRLNGLALVDPKSIAYYYMFYAGIEKNTVKKLVPFVITNGHVKTEQKAAIEMAMRYESTIEKSLNYRNATIPARFKVKESRQAQELLSKFILNPDFCPLLREDLRGMPKSLIITCEYDALRDEGIIYAQRLKDAGVQVDARNYENGFHAMLNLHKEVEEAQKCVDDIVNWILNNV</sequence>
<name>A0A8S1EJS6_9PELO</name>
<dbReference type="PROSITE" id="PS50206">
    <property type="entry name" value="RHODANESE_3"/>
    <property type="match status" value="1"/>
</dbReference>
<dbReference type="GO" id="GO:0016020">
    <property type="term" value="C:membrane"/>
    <property type="evidence" value="ECO:0007669"/>
    <property type="project" value="InterPro"/>
</dbReference>
<comment type="caution">
    <text evidence="6">The sequence shown here is derived from an EMBL/GenBank/DDBJ whole genome shotgun (WGS) entry which is preliminary data.</text>
</comment>
<dbReference type="InterPro" id="IPR001763">
    <property type="entry name" value="Rhodanese-like_dom"/>
</dbReference>
<keyword evidence="4" id="KW-0812">Transmembrane</keyword>
<organism evidence="6 7">
    <name type="scientific">Caenorhabditis bovis</name>
    <dbReference type="NCBI Taxonomy" id="2654633"/>
    <lineage>
        <taxon>Eukaryota</taxon>
        <taxon>Metazoa</taxon>
        <taxon>Ecdysozoa</taxon>
        <taxon>Nematoda</taxon>
        <taxon>Chromadorea</taxon>
        <taxon>Rhabditida</taxon>
        <taxon>Rhabditina</taxon>
        <taxon>Rhabditomorpha</taxon>
        <taxon>Rhabditoidea</taxon>
        <taxon>Rhabditidae</taxon>
        <taxon>Peloderinae</taxon>
        <taxon>Caenorhabditis</taxon>
    </lineage>
</organism>
<dbReference type="InterPro" id="IPR017157">
    <property type="entry name" value="Arylacetamide_deacetylase"/>
</dbReference>
<dbReference type="InterPro" id="IPR029058">
    <property type="entry name" value="AB_hydrolase_fold"/>
</dbReference>
<evidence type="ECO:0000313" key="7">
    <source>
        <dbReference type="Proteomes" id="UP000494206"/>
    </source>
</evidence>
<dbReference type="OrthoDB" id="408631at2759"/>
<accession>A0A8S1EJS6</accession>
<dbReference type="EMBL" id="CADEPM010000002">
    <property type="protein sequence ID" value="CAB3399667.1"/>
    <property type="molecule type" value="Genomic_DNA"/>
</dbReference>
<evidence type="ECO:0000256" key="1">
    <source>
        <dbReference type="ARBA" id="ARBA00010515"/>
    </source>
</evidence>
<feature type="active site" evidence="3">
    <location>
        <position position="395"/>
    </location>
</feature>
<feature type="active site" evidence="3">
    <location>
        <position position="201"/>
    </location>
</feature>
<feature type="transmembrane region" description="Helical" evidence="4">
    <location>
        <begin position="12"/>
        <end position="31"/>
    </location>
</feature>
<dbReference type="PIRSF" id="PIRSF037251">
    <property type="entry name" value="Arylacetamide_deacetylase"/>
    <property type="match status" value="1"/>
</dbReference>
<dbReference type="InterPro" id="IPR013094">
    <property type="entry name" value="AB_hydrolase_3"/>
</dbReference>
<dbReference type="GO" id="GO:0052689">
    <property type="term" value="F:carboxylic ester hydrolase activity"/>
    <property type="evidence" value="ECO:0007669"/>
    <property type="project" value="InterPro"/>
</dbReference>
<keyword evidence="2" id="KW-0378">Hydrolase</keyword>
<evidence type="ECO:0000259" key="5">
    <source>
        <dbReference type="PROSITE" id="PS50206"/>
    </source>
</evidence>
<keyword evidence="7" id="KW-1185">Reference proteome</keyword>
<keyword evidence="4" id="KW-0472">Membrane</keyword>
<dbReference type="Pfam" id="PF07859">
    <property type="entry name" value="Abhydrolase_3"/>
    <property type="match status" value="2"/>
</dbReference>
<proteinExistence type="inferred from homology"/>
<gene>
    <name evidence="6" type="ORF">CBOVIS_LOCUS2756</name>
</gene>
<protein>
    <recommendedName>
        <fullName evidence="5">Rhodanese domain-containing protein</fullName>
    </recommendedName>
</protein>
<keyword evidence="4" id="KW-1133">Transmembrane helix</keyword>
<feature type="active site" evidence="3">
    <location>
        <position position="365"/>
    </location>
</feature>
<dbReference type="PANTHER" id="PTHR48081">
    <property type="entry name" value="AB HYDROLASE SUPERFAMILY PROTEIN C4A8.06C"/>
    <property type="match status" value="1"/>
</dbReference>
<dbReference type="PANTHER" id="PTHR48081:SF8">
    <property type="entry name" value="ALPHA_BETA HYDROLASE FOLD-3 DOMAIN-CONTAINING PROTEIN-RELATED"/>
    <property type="match status" value="1"/>
</dbReference>
<dbReference type="SUPFAM" id="SSF53474">
    <property type="entry name" value="alpha/beta-Hydrolases"/>
    <property type="match status" value="1"/>
</dbReference>
<dbReference type="Gene3D" id="3.40.50.1820">
    <property type="entry name" value="alpha/beta hydrolase"/>
    <property type="match status" value="1"/>
</dbReference>
<evidence type="ECO:0000313" key="6">
    <source>
        <dbReference type="EMBL" id="CAB3399667.1"/>
    </source>
</evidence>
<evidence type="ECO:0000256" key="2">
    <source>
        <dbReference type="ARBA" id="ARBA00022801"/>
    </source>
</evidence>
<evidence type="ECO:0000256" key="3">
    <source>
        <dbReference type="PIRSR" id="PIRSR037251-1"/>
    </source>
</evidence>
<reference evidence="6 7" key="1">
    <citation type="submission" date="2020-04" db="EMBL/GenBank/DDBJ databases">
        <authorList>
            <person name="Laetsch R D."/>
            <person name="Stevens L."/>
            <person name="Kumar S."/>
            <person name="Blaxter L. M."/>
        </authorList>
    </citation>
    <scope>NUCLEOTIDE SEQUENCE [LARGE SCALE GENOMIC DNA]</scope>
</reference>
<dbReference type="AlphaFoldDB" id="A0A8S1EJS6"/>
<evidence type="ECO:0000256" key="4">
    <source>
        <dbReference type="SAM" id="Phobius"/>
    </source>
</evidence>
<dbReference type="InterPro" id="IPR050300">
    <property type="entry name" value="GDXG_lipolytic_enzyme"/>
</dbReference>
<feature type="domain" description="Rhodanese" evidence="5">
    <location>
        <begin position="375"/>
        <end position="406"/>
    </location>
</feature>